<evidence type="ECO:0008006" key="3">
    <source>
        <dbReference type="Google" id="ProtNLM"/>
    </source>
</evidence>
<evidence type="ECO:0000313" key="2">
    <source>
        <dbReference type="Proteomes" id="UP000184611"/>
    </source>
</evidence>
<dbReference type="AlphaFoldDB" id="A0A1M7ZVS6"/>
<protein>
    <recommendedName>
        <fullName evidence="3">Outer membrane protein beta-barrel domain-containing protein</fullName>
    </recommendedName>
</protein>
<sequence length="196" mass="22728">MKKITSLLLFVYGISYCQDIKHDKIIDLEPSMRIGVVMPIHFGNNMISNEFKNNIGFSSNFSFLKIYDLKLSFGFEYQKYNETNSSIGNISHINKYSYSIQSDYTLNLNPKYAIIPYVNYAYTDLNYKNSVNIIAKQKGNEIKIGSYLDYKLNNTYSIYIGFNYYKLINNIEASSQDKKYYGTSDAFQISFGIELN</sequence>
<dbReference type="SUPFAM" id="SSF56935">
    <property type="entry name" value="Porins"/>
    <property type="match status" value="1"/>
</dbReference>
<evidence type="ECO:0000313" key="1">
    <source>
        <dbReference type="EMBL" id="SHO72913.1"/>
    </source>
</evidence>
<accession>A0A1M7ZVS6</accession>
<gene>
    <name evidence="1" type="ORF">SAMN05443547_1259</name>
</gene>
<proteinExistence type="predicted"/>
<name>A0A1M7ZVS6_9FLAO</name>
<organism evidence="1 2">
    <name type="scientific">Flavobacterium cucumis</name>
    <dbReference type="NCBI Taxonomy" id="416016"/>
    <lineage>
        <taxon>Bacteria</taxon>
        <taxon>Pseudomonadati</taxon>
        <taxon>Bacteroidota</taxon>
        <taxon>Flavobacteriia</taxon>
        <taxon>Flavobacteriales</taxon>
        <taxon>Flavobacteriaceae</taxon>
        <taxon>Flavobacterium</taxon>
    </lineage>
</organism>
<keyword evidence="2" id="KW-1185">Reference proteome</keyword>
<dbReference type="OrthoDB" id="1365408at2"/>
<dbReference type="EMBL" id="FRYK01000002">
    <property type="protein sequence ID" value="SHO72913.1"/>
    <property type="molecule type" value="Genomic_DNA"/>
</dbReference>
<reference evidence="2" key="1">
    <citation type="submission" date="2016-12" db="EMBL/GenBank/DDBJ databases">
        <authorList>
            <person name="Varghese N."/>
            <person name="Submissions S."/>
        </authorList>
    </citation>
    <scope>NUCLEOTIDE SEQUENCE [LARGE SCALE GENOMIC DNA]</scope>
    <source>
        <strain evidence="2">DSM 18830</strain>
    </source>
</reference>
<dbReference type="STRING" id="416016.SAMN05443547_1259"/>
<dbReference type="Proteomes" id="UP000184611">
    <property type="component" value="Unassembled WGS sequence"/>
</dbReference>
<dbReference type="RefSeq" id="WP_073582579.1">
    <property type="nucleotide sequence ID" value="NZ_FRYK01000002.1"/>
</dbReference>